<feature type="coiled-coil region" evidence="1">
    <location>
        <begin position="167"/>
        <end position="211"/>
    </location>
</feature>
<evidence type="ECO:0008006" key="5">
    <source>
        <dbReference type="Google" id="ProtNLM"/>
    </source>
</evidence>
<organism evidence="4">
    <name type="scientific">Salinispirillum sp. LH 10-3-1</name>
    <dbReference type="NCBI Taxonomy" id="2952525"/>
    <lineage>
        <taxon>Bacteria</taxon>
        <taxon>Pseudomonadati</taxon>
        <taxon>Pseudomonadota</taxon>
        <taxon>Gammaproteobacteria</taxon>
        <taxon>Oceanospirillales</taxon>
        <taxon>Saccharospirillaceae</taxon>
        <taxon>Salinispirillum</taxon>
    </lineage>
</organism>
<gene>
    <name evidence="4" type="ORF">NFC81_10000</name>
</gene>
<keyword evidence="1" id="KW-0175">Coiled coil</keyword>
<evidence type="ECO:0000256" key="3">
    <source>
        <dbReference type="SAM" id="Phobius"/>
    </source>
</evidence>
<accession>A0AB38YD17</accession>
<keyword evidence="3" id="KW-0812">Transmembrane</keyword>
<reference evidence="4" key="1">
    <citation type="submission" date="2022-07" db="EMBL/GenBank/DDBJ databases">
        <title>Complete genome sequence of Salinispirillum sp. LH10-3-1 capable of multiple carbohydrate inversion isolated from a soda lake.</title>
        <authorList>
            <person name="Liu J."/>
            <person name="Zhai Y."/>
            <person name="Zhang H."/>
            <person name="Yang H."/>
            <person name="Qu J."/>
            <person name="Li J."/>
        </authorList>
    </citation>
    <scope>NUCLEOTIDE SEQUENCE</scope>
    <source>
        <strain evidence="4">LH 10-3-1</strain>
    </source>
</reference>
<feature type="region of interest" description="Disordered" evidence="2">
    <location>
        <begin position="91"/>
        <end position="115"/>
    </location>
</feature>
<name>A0AB38YD17_9GAMM</name>
<sequence>MYIEPLALFIIAEVLLAVIIVSGFLFYKSRLLRVMIAILTHLRKERARREMERRAELARLRQENKALAADVVRIREDSGKSYGDLVQDRLSELDDAPDGEDNETEEADEEAATDDSNISDLRRAFLEYEAALASPYPNPKDTEEAFIKRIEKLIGKRQNLIPVDSELGQLQEQVELHKKRIHALERYESMHTQALEELEAAKAQVAELRSITIDPSAPGYEPATSGEHAEEIYRLKCERFDLLESINDMRLKLQKAIADDNSIEVVEIMEQQIKHQTQYMKESDMAITLLEKELEASNKSVAELKEKLASMKPAAGVDPATVQEFQKLNTEGLDKLNDFANDQKNNISAMRENLLQFKAAQQEEERAELMVRQEQQIQSMESTLKESETCVMILENELNDANNKIEQLQVAAQQASENTEANRHANEMENLLRKFVTDSEDMVACIGGLENENIELRTRLMDMGVEEDALPKHALPPEALKVSKPVTVTDEKAE</sequence>
<keyword evidence="3" id="KW-1133">Transmembrane helix</keyword>
<keyword evidence="3" id="KW-0472">Membrane</keyword>
<feature type="transmembrane region" description="Helical" evidence="3">
    <location>
        <begin position="6"/>
        <end position="27"/>
    </location>
</feature>
<feature type="compositionally biased region" description="Acidic residues" evidence="2">
    <location>
        <begin position="93"/>
        <end position="113"/>
    </location>
</feature>
<dbReference type="EMBL" id="CP101717">
    <property type="protein sequence ID" value="WLD57057.1"/>
    <property type="molecule type" value="Genomic_DNA"/>
</dbReference>
<evidence type="ECO:0000313" key="4">
    <source>
        <dbReference type="EMBL" id="WLD57057.1"/>
    </source>
</evidence>
<dbReference type="AlphaFoldDB" id="A0AB38YD17"/>
<dbReference type="RefSeq" id="WP_304994344.1">
    <property type="nucleotide sequence ID" value="NZ_CP101717.1"/>
</dbReference>
<feature type="coiled-coil region" evidence="1">
    <location>
        <begin position="384"/>
        <end position="418"/>
    </location>
</feature>
<evidence type="ECO:0000256" key="1">
    <source>
        <dbReference type="SAM" id="Coils"/>
    </source>
</evidence>
<protein>
    <recommendedName>
        <fullName evidence="5">DUF4041 domain-containing protein</fullName>
    </recommendedName>
</protein>
<proteinExistence type="predicted"/>
<evidence type="ECO:0000256" key="2">
    <source>
        <dbReference type="SAM" id="MobiDB-lite"/>
    </source>
</evidence>